<feature type="chain" id="PRO_5043777999" evidence="1">
    <location>
        <begin position="28"/>
        <end position="185"/>
    </location>
</feature>
<dbReference type="InterPro" id="IPR023346">
    <property type="entry name" value="Lysozyme-like_dom_sf"/>
</dbReference>
<keyword evidence="1" id="KW-0732">Signal</keyword>
<proteinExistence type="predicted"/>
<dbReference type="Proteomes" id="UP000056732">
    <property type="component" value="Unassembled WGS sequence"/>
</dbReference>
<organism evidence="2 3">
    <name type="scientific">Burkholderia ubonensis</name>
    <dbReference type="NCBI Taxonomy" id="101571"/>
    <lineage>
        <taxon>Bacteria</taxon>
        <taxon>Pseudomonadati</taxon>
        <taxon>Pseudomonadota</taxon>
        <taxon>Betaproteobacteria</taxon>
        <taxon>Burkholderiales</taxon>
        <taxon>Burkholderiaceae</taxon>
        <taxon>Burkholderia</taxon>
        <taxon>Burkholderia cepacia complex</taxon>
    </lineage>
</organism>
<protein>
    <submittedName>
        <fullName evidence="2">Lytic transglycosylase</fullName>
    </submittedName>
</protein>
<sequence>MRGALARRMRRRAWLSLLGWFSMPTAAVTLPPPAYQLAAHEAGVPSVVLFAVALQESGTRLQGRLIPWPWTLNIAGSAYRYRTRASACRALRVALSMVDATHVDVGLAQINLGFQRERFADPCDALDPYRNLDAAASILHEQHIAGEDWLVAVGRYHRPAGGALATHYRRQVAVRLARVLNAAYP</sequence>
<gene>
    <name evidence="2" type="ORF">WK53_28935</name>
</gene>
<evidence type="ECO:0000313" key="3">
    <source>
        <dbReference type="Proteomes" id="UP000056732"/>
    </source>
</evidence>
<comment type="caution">
    <text evidence="2">The sequence shown here is derived from an EMBL/GenBank/DDBJ whole genome shotgun (WGS) entry which is preliminary data.</text>
</comment>
<feature type="signal peptide" evidence="1">
    <location>
        <begin position="1"/>
        <end position="27"/>
    </location>
</feature>
<dbReference type="SUPFAM" id="SSF53955">
    <property type="entry name" value="Lysozyme-like"/>
    <property type="match status" value="1"/>
</dbReference>
<accession>A0AAW3NM21</accession>
<reference evidence="2 3" key="1">
    <citation type="submission" date="2015-11" db="EMBL/GenBank/DDBJ databases">
        <title>Expanding the genomic diversity of Burkholderia species for the development of highly accurate diagnostics.</title>
        <authorList>
            <person name="Sahl J."/>
            <person name="Keim P."/>
            <person name="Wagner D."/>
        </authorList>
    </citation>
    <scope>NUCLEOTIDE SEQUENCE [LARGE SCALE GENOMIC DNA]</scope>
    <source>
        <strain evidence="2 3">MSMB1137WGS</strain>
    </source>
</reference>
<evidence type="ECO:0000256" key="1">
    <source>
        <dbReference type="SAM" id="SignalP"/>
    </source>
</evidence>
<dbReference type="AlphaFoldDB" id="A0AAW3NM21"/>
<dbReference type="RefSeq" id="WP_059927018.1">
    <property type="nucleotide sequence ID" value="NZ_LPDO01000040.1"/>
</dbReference>
<dbReference type="EMBL" id="LPDO01000040">
    <property type="protein sequence ID" value="KVT58068.1"/>
    <property type="molecule type" value="Genomic_DNA"/>
</dbReference>
<name>A0AAW3NM21_9BURK</name>
<evidence type="ECO:0000313" key="2">
    <source>
        <dbReference type="EMBL" id="KVT58068.1"/>
    </source>
</evidence>